<keyword evidence="2" id="KW-1277">Toxin-antitoxin system</keyword>
<comment type="similarity">
    <text evidence="1">Belongs to the HicA mRNA interferase family.</text>
</comment>
<dbReference type="Proteomes" id="UP000053577">
    <property type="component" value="Unassembled WGS sequence"/>
</dbReference>
<dbReference type="AlphaFoldDB" id="A0A0V8M0F6"/>
<dbReference type="PATRIC" id="fig|61435.5.peg.1503"/>
<evidence type="ECO:0000256" key="1">
    <source>
        <dbReference type="ARBA" id="ARBA00006620"/>
    </source>
</evidence>
<keyword evidence="5" id="KW-0378">Hydrolase</keyword>
<evidence type="ECO:0000256" key="2">
    <source>
        <dbReference type="ARBA" id="ARBA00022649"/>
    </source>
</evidence>
<evidence type="ECO:0000313" key="9">
    <source>
        <dbReference type="Proteomes" id="UP000053577"/>
    </source>
</evidence>
<reference evidence="8 9" key="1">
    <citation type="journal article" date="2015" name="Sci. Rep.">
        <title>A comparative genomics and reductive dehalogenase gene transcription study of two chloroethene-respiring bacteria, Dehalococcoides mccartyi strains MB and 11a.</title>
        <authorList>
            <person name="Low A."/>
            <person name="Shen Z."/>
            <person name="Cheng D."/>
            <person name="Rogers M.J."/>
            <person name="Lee P.K."/>
            <person name="He J."/>
        </authorList>
    </citation>
    <scope>NUCLEOTIDE SEQUENCE [LARGE SCALE GENOMIC DNA]</scope>
    <source>
        <strain evidence="8 9">MB</strain>
    </source>
</reference>
<evidence type="ECO:0000256" key="4">
    <source>
        <dbReference type="ARBA" id="ARBA00022759"/>
    </source>
</evidence>
<dbReference type="GO" id="GO:0004519">
    <property type="term" value="F:endonuclease activity"/>
    <property type="evidence" value="ECO:0007669"/>
    <property type="project" value="UniProtKB-KW"/>
</dbReference>
<proteinExistence type="inferred from homology"/>
<keyword evidence="4" id="KW-0255">Endonuclease</keyword>
<dbReference type="EMBL" id="JGYD01000025">
    <property type="protein sequence ID" value="KSV17255.1"/>
    <property type="molecule type" value="Genomic_DNA"/>
</dbReference>
<keyword evidence="6" id="KW-0694">RNA-binding</keyword>
<comment type="caution">
    <text evidence="8">The sequence shown here is derived from an EMBL/GenBank/DDBJ whole genome shotgun (WGS) entry which is preliminary data.</text>
</comment>
<sequence length="85" mass="9416">MTSRDLPSISGKDLIKLLTKDGWEDARKANHGRALKKKFGDGWKVTVIPDKSDSMPKGTLHEILGPKQTGIGRDGLLELIDKYDI</sequence>
<protein>
    <recommendedName>
        <fullName evidence="10">Addiction module toxin, HicA family</fullName>
    </recommendedName>
</protein>
<dbReference type="InterPro" id="IPR038570">
    <property type="entry name" value="HicA_sf"/>
</dbReference>
<dbReference type="RefSeq" id="WP_058292707.1">
    <property type="nucleotide sequence ID" value="NZ_CP019865.1"/>
</dbReference>
<dbReference type="GO" id="GO:0016787">
    <property type="term" value="F:hydrolase activity"/>
    <property type="evidence" value="ECO:0007669"/>
    <property type="project" value="UniProtKB-KW"/>
</dbReference>
<dbReference type="Pfam" id="PF07927">
    <property type="entry name" value="HicA_toxin"/>
    <property type="match status" value="1"/>
</dbReference>
<keyword evidence="3" id="KW-0540">Nuclease</keyword>
<accession>A0A0V8M0F6</accession>
<evidence type="ECO:0000256" key="7">
    <source>
        <dbReference type="ARBA" id="ARBA00023016"/>
    </source>
</evidence>
<dbReference type="Gene3D" id="3.30.920.30">
    <property type="entry name" value="Hypothetical protein"/>
    <property type="match status" value="1"/>
</dbReference>
<dbReference type="GO" id="GO:0003729">
    <property type="term" value="F:mRNA binding"/>
    <property type="evidence" value="ECO:0007669"/>
    <property type="project" value="InterPro"/>
</dbReference>
<organism evidence="8 9">
    <name type="scientific">Dehalococcoides mccartyi</name>
    <dbReference type="NCBI Taxonomy" id="61435"/>
    <lineage>
        <taxon>Bacteria</taxon>
        <taxon>Bacillati</taxon>
        <taxon>Chloroflexota</taxon>
        <taxon>Dehalococcoidia</taxon>
        <taxon>Dehalococcoidales</taxon>
        <taxon>Dehalococcoidaceae</taxon>
        <taxon>Dehalococcoides</taxon>
    </lineage>
</organism>
<evidence type="ECO:0000256" key="3">
    <source>
        <dbReference type="ARBA" id="ARBA00022722"/>
    </source>
</evidence>
<gene>
    <name evidence="8" type="ORF">DA01_07665</name>
</gene>
<name>A0A0V8M0F6_9CHLR</name>
<dbReference type="SUPFAM" id="SSF54786">
    <property type="entry name" value="YcfA/nrd intein domain"/>
    <property type="match status" value="1"/>
</dbReference>
<dbReference type="InterPro" id="IPR012933">
    <property type="entry name" value="HicA_mRNA_interferase"/>
</dbReference>
<evidence type="ECO:0000256" key="6">
    <source>
        <dbReference type="ARBA" id="ARBA00022884"/>
    </source>
</evidence>
<evidence type="ECO:0000256" key="5">
    <source>
        <dbReference type="ARBA" id="ARBA00022801"/>
    </source>
</evidence>
<keyword evidence="7" id="KW-0346">Stress response</keyword>
<evidence type="ECO:0008006" key="10">
    <source>
        <dbReference type="Google" id="ProtNLM"/>
    </source>
</evidence>
<evidence type="ECO:0000313" key="8">
    <source>
        <dbReference type="EMBL" id="KSV17255.1"/>
    </source>
</evidence>